<evidence type="ECO:0000313" key="7">
    <source>
        <dbReference type="Proteomes" id="UP000321234"/>
    </source>
</evidence>
<dbReference type="PANTHER" id="PTHR21496:SF23">
    <property type="entry name" value="3-PHENYLPROPIONATE_CINNAMIC ACID DIOXYGENASE FERREDOXIN SUBUNIT"/>
    <property type="match status" value="1"/>
</dbReference>
<keyword evidence="3" id="KW-0408">Iron</keyword>
<keyword evidence="2" id="KW-0479">Metal-binding</keyword>
<proteinExistence type="predicted"/>
<dbReference type="OrthoDB" id="147178at2"/>
<dbReference type="Pfam" id="PF00355">
    <property type="entry name" value="Rieske"/>
    <property type="match status" value="1"/>
</dbReference>
<protein>
    <submittedName>
        <fullName evidence="6">Non-heme iron oxygenase ferredoxin subunit</fullName>
    </submittedName>
</protein>
<dbReference type="InterPro" id="IPR036922">
    <property type="entry name" value="Rieske_2Fe-2S_sf"/>
</dbReference>
<gene>
    <name evidence="6" type="ORF">FMM08_04695</name>
</gene>
<organism evidence="6 7">
    <name type="scientific">Quadrisphaera setariae</name>
    <dbReference type="NCBI Taxonomy" id="2593304"/>
    <lineage>
        <taxon>Bacteria</taxon>
        <taxon>Bacillati</taxon>
        <taxon>Actinomycetota</taxon>
        <taxon>Actinomycetes</taxon>
        <taxon>Kineosporiales</taxon>
        <taxon>Kineosporiaceae</taxon>
        <taxon>Quadrisphaera</taxon>
    </lineage>
</organism>
<dbReference type="EMBL" id="VKAC01000002">
    <property type="protein sequence ID" value="TXR57529.1"/>
    <property type="molecule type" value="Genomic_DNA"/>
</dbReference>
<feature type="domain" description="Rieske" evidence="5">
    <location>
        <begin position="6"/>
        <end position="107"/>
    </location>
</feature>
<evidence type="ECO:0000256" key="1">
    <source>
        <dbReference type="ARBA" id="ARBA00022714"/>
    </source>
</evidence>
<dbReference type="GO" id="GO:0051537">
    <property type="term" value="F:2 iron, 2 sulfur cluster binding"/>
    <property type="evidence" value="ECO:0007669"/>
    <property type="project" value="UniProtKB-KW"/>
</dbReference>
<keyword evidence="1" id="KW-0001">2Fe-2S</keyword>
<evidence type="ECO:0000259" key="5">
    <source>
        <dbReference type="PROSITE" id="PS51296"/>
    </source>
</evidence>
<dbReference type="PANTHER" id="PTHR21496">
    <property type="entry name" value="FERREDOXIN-RELATED"/>
    <property type="match status" value="1"/>
</dbReference>
<sequence>MSSGAVRVCSAADVPELGALRVEAPGPRGDLVPVAVVRDSDGQLHAISDTCSHQAVSLSEGDVEDCRIECWLHGSAFDLRTGRPSALPAVHPVPVYALTLDGDDVLVDATTDVGARAESQPQS</sequence>
<reference evidence="6 7" key="1">
    <citation type="submission" date="2019-07" db="EMBL/GenBank/DDBJ databases">
        <title>Quadrisphaera sp. strain DD2A genome sequencing and assembly.</title>
        <authorList>
            <person name="Kim I."/>
        </authorList>
    </citation>
    <scope>NUCLEOTIDE SEQUENCE [LARGE SCALE GENOMIC DNA]</scope>
    <source>
        <strain evidence="6 7">DD2A</strain>
    </source>
</reference>
<dbReference type="PROSITE" id="PS51296">
    <property type="entry name" value="RIESKE"/>
    <property type="match status" value="1"/>
</dbReference>
<keyword evidence="4" id="KW-0411">Iron-sulfur</keyword>
<dbReference type="GO" id="GO:0004497">
    <property type="term" value="F:monooxygenase activity"/>
    <property type="evidence" value="ECO:0007669"/>
    <property type="project" value="UniProtKB-ARBA"/>
</dbReference>
<dbReference type="InterPro" id="IPR017941">
    <property type="entry name" value="Rieske_2Fe-2S"/>
</dbReference>
<evidence type="ECO:0000256" key="2">
    <source>
        <dbReference type="ARBA" id="ARBA00022723"/>
    </source>
</evidence>
<dbReference type="Proteomes" id="UP000321234">
    <property type="component" value="Unassembled WGS sequence"/>
</dbReference>
<dbReference type="GO" id="GO:0016705">
    <property type="term" value="F:oxidoreductase activity, acting on paired donors, with incorporation or reduction of molecular oxygen"/>
    <property type="evidence" value="ECO:0007669"/>
    <property type="project" value="UniProtKB-ARBA"/>
</dbReference>
<dbReference type="RefSeq" id="WP_147925169.1">
    <property type="nucleotide sequence ID" value="NZ_VKAC01000002.1"/>
</dbReference>
<dbReference type="Gene3D" id="2.102.10.10">
    <property type="entry name" value="Rieske [2Fe-2S] iron-sulphur domain"/>
    <property type="match status" value="1"/>
</dbReference>
<comment type="caution">
    <text evidence="6">The sequence shown here is derived from an EMBL/GenBank/DDBJ whole genome shotgun (WGS) entry which is preliminary data.</text>
</comment>
<accession>A0A5C8ZK51</accession>
<keyword evidence="7" id="KW-1185">Reference proteome</keyword>
<dbReference type="GO" id="GO:0046872">
    <property type="term" value="F:metal ion binding"/>
    <property type="evidence" value="ECO:0007669"/>
    <property type="project" value="UniProtKB-KW"/>
</dbReference>
<evidence type="ECO:0000313" key="6">
    <source>
        <dbReference type="EMBL" id="TXR57529.1"/>
    </source>
</evidence>
<dbReference type="SUPFAM" id="SSF50022">
    <property type="entry name" value="ISP domain"/>
    <property type="match status" value="1"/>
</dbReference>
<dbReference type="CDD" id="cd03528">
    <property type="entry name" value="Rieske_RO_ferredoxin"/>
    <property type="match status" value="1"/>
</dbReference>
<evidence type="ECO:0000256" key="3">
    <source>
        <dbReference type="ARBA" id="ARBA00023004"/>
    </source>
</evidence>
<dbReference type="AlphaFoldDB" id="A0A5C8ZK51"/>
<name>A0A5C8ZK51_9ACTN</name>
<evidence type="ECO:0000256" key="4">
    <source>
        <dbReference type="ARBA" id="ARBA00023014"/>
    </source>
</evidence>